<evidence type="ECO:0000256" key="1">
    <source>
        <dbReference type="ARBA" id="ARBA00000085"/>
    </source>
</evidence>
<keyword evidence="7 13" id="KW-0418">Kinase</keyword>
<comment type="caution">
    <text evidence="13">The sequence shown here is derived from an EMBL/GenBank/DDBJ whole genome shotgun (WGS) entry which is preliminary data.</text>
</comment>
<dbReference type="GO" id="GO:0000155">
    <property type="term" value="F:phosphorelay sensor kinase activity"/>
    <property type="evidence" value="ECO:0007669"/>
    <property type="project" value="InterPro"/>
</dbReference>
<dbReference type="InterPro" id="IPR050482">
    <property type="entry name" value="Sensor_HK_TwoCompSys"/>
</dbReference>
<evidence type="ECO:0000256" key="8">
    <source>
        <dbReference type="ARBA" id="ARBA00022840"/>
    </source>
</evidence>
<proteinExistence type="predicted"/>
<dbReference type="GO" id="GO:0005524">
    <property type="term" value="F:ATP binding"/>
    <property type="evidence" value="ECO:0007669"/>
    <property type="project" value="UniProtKB-KW"/>
</dbReference>
<evidence type="ECO:0000256" key="3">
    <source>
        <dbReference type="ARBA" id="ARBA00012438"/>
    </source>
</evidence>
<dbReference type="EMBL" id="SNVV01000019">
    <property type="protein sequence ID" value="TDN47512.1"/>
    <property type="molecule type" value="Genomic_DNA"/>
</dbReference>
<evidence type="ECO:0000256" key="2">
    <source>
        <dbReference type="ARBA" id="ARBA00004370"/>
    </source>
</evidence>
<dbReference type="PROSITE" id="PS50885">
    <property type="entry name" value="HAMP"/>
    <property type="match status" value="1"/>
</dbReference>
<dbReference type="InterPro" id="IPR003660">
    <property type="entry name" value="HAMP_dom"/>
</dbReference>
<dbReference type="Pfam" id="PF07730">
    <property type="entry name" value="HisKA_3"/>
    <property type="match status" value="1"/>
</dbReference>
<dbReference type="Gene3D" id="1.20.5.1930">
    <property type="match status" value="1"/>
</dbReference>
<organism evidence="13 14">
    <name type="scientific">Azoarcus indigens</name>
    <dbReference type="NCBI Taxonomy" id="29545"/>
    <lineage>
        <taxon>Bacteria</taxon>
        <taxon>Pseudomonadati</taxon>
        <taxon>Pseudomonadota</taxon>
        <taxon>Betaproteobacteria</taxon>
        <taxon>Rhodocyclales</taxon>
        <taxon>Zoogloeaceae</taxon>
        <taxon>Azoarcus</taxon>
    </lineage>
</organism>
<name>A0A4V3BLN9_9RHOO</name>
<feature type="transmembrane region" description="Helical" evidence="11">
    <location>
        <begin position="21"/>
        <end position="41"/>
    </location>
</feature>
<dbReference type="InterPro" id="IPR011712">
    <property type="entry name" value="Sig_transdc_His_kin_sub3_dim/P"/>
</dbReference>
<keyword evidence="8" id="KW-0067">ATP-binding</keyword>
<dbReference type="InterPro" id="IPR036890">
    <property type="entry name" value="HATPase_C_sf"/>
</dbReference>
<feature type="coiled-coil region" evidence="10">
    <location>
        <begin position="212"/>
        <end position="270"/>
    </location>
</feature>
<dbReference type="PANTHER" id="PTHR24421:SF10">
    <property type="entry name" value="NITRATE_NITRITE SENSOR PROTEIN NARQ"/>
    <property type="match status" value="1"/>
</dbReference>
<gene>
    <name evidence="13" type="ORF">C7389_11922</name>
</gene>
<keyword evidence="14" id="KW-1185">Reference proteome</keyword>
<evidence type="ECO:0000259" key="12">
    <source>
        <dbReference type="PROSITE" id="PS50885"/>
    </source>
</evidence>
<dbReference type="GO" id="GO:0046983">
    <property type="term" value="F:protein dimerization activity"/>
    <property type="evidence" value="ECO:0007669"/>
    <property type="project" value="InterPro"/>
</dbReference>
<evidence type="ECO:0000256" key="5">
    <source>
        <dbReference type="ARBA" id="ARBA00022679"/>
    </source>
</evidence>
<dbReference type="Proteomes" id="UP000295129">
    <property type="component" value="Unassembled WGS sequence"/>
</dbReference>
<evidence type="ECO:0000256" key="6">
    <source>
        <dbReference type="ARBA" id="ARBA00022741"/>
    </source>
</evidence>
<dbReference type="AlphaFoldDB" id="A0A4V3BLN9"/>
<feature type="domain" description="HAMP" evidence="12">
    <location>
        <begin position="183"/>
        <end position="234"/>
    </location>
</feature>
<evidence type="ECO:0000256" key="7">
    <source>
        <dbReference type="ARBA" id="ARBA00022777"/>
    </source>
</evidence>
<keyword evidence="11" id="KW-0812">Transmembrane</keyword>
<evidence type="ECO:0000256" key="9">
    <source>
        <dbReference type="ARBA" id="ARBA00023012"/>
    </source>
</evidence>
<keyword evidence="11" id="KW-0472">Membrane</keyword>
<dbReference type="CDD" id="cd16917">
    <property type="entry name" value="HATPase_UhpB-NarQ-NarX-like"/>
    <property type="match status" value="1"/>
</dbReference>
<keyword evidence="9" id="KW-0902">Two-component regulatory system</keyword>
<comment type="catalytic activity">
    <reaction evidence="1">
        <text>ATP + protein L-histidine = ADP + protein N-phospho-L-histidine.</text>
        <dbReference type="EC" id="2.7.13.3"/>
    </reaction>
</comment>
<dbReference type="Pfam" id="PF02518">
    <property type="entry name" value="HATPase_c"/>
    <property type="match status" value="1"/>
</dbReference>
<accession>A0A4V3BLN9</accession>
<reference evidence="13 14" key="1">
    <citation type="submission" date="2019-03" db="EMBL/GenBank/DDBJ databases">
        <title>Genomic Encyclopedia of Type Strains, Phase IV (KMG-IV): sequencing the most valuable type-strain genomes for metagenomic binning, comparative biology and taxonomic classification.</title>
        <authorList>
            <person name="Goeker M."/>
        </authorList>
    </citation>
    <scope>NUCLEOTIDE SEQUENCE [LARGE SCALE GENOMIC DNA]</scope>
    <source>
        <strain evidence="13 14">DSM 12121</strain>
    </source>
</reference>
<evidence type="ECO:0000313" key="13">
    <source>
        <dbReference type="EMBL" id="TDN47512.1"/>
    </source>
</evidence>
<keyword evidence="10" id="KW-0175">Coiled coil</keyword>
<sequence>MAPADLRPARMPRTPRLAGRLHRLLAVLLGLGLCASAGWWITESRHGIAEEIHGTTRVAEQMLAVLVAEAADDGDDGARLEAHLRTLGRLRANAITLEAADGAPRYVSPPPVYKAGRHAPAWFTALMAPPTPTRLFLSGELTLLLQPDASRAVLDAWDDLVAASGWVLALSLLAWSASRAALRRALTPLARLNRALAGAADGHFHALPASGVAELDRVVASYNRLVESLQRSHADNRRLEDDQAVALLLQARLEEERRAISRELHDELAQGITAVRAIAGAIRQRSDGNPGVHGSAQAILAMTERMQEGVRAIVQRLRPPQVGDGCRLDEAVRDWCAHWATLHPGIQVECHGTPPAGAVDEALGLAVLRLLQESLTNVARHSGASRVDVILAGDEDGLRLVVADDGRGSEHTETSPPGHFGLTGMHERVAALGGRLLLDTPPEGGLRVHARLPWAPANTSEAAS</sequence>
<keyword evidence="6" id="KW-0547">Nucleotide-binding</keyword>
<evidence type="ECO:0000313" key="14">
    <source>
        <dbReference type="Proteomes" id="UP000295129"/>
    </source>
</evidence>
<dbReference type="SMART" id="SM00304">
    <property type="entry name" value="HAMP"/>
    <property type="match status" value="1"/>
</dbReference>
<protein>
    <recommendedName>
        <fullName evidence="3">histidine kinase</fullName>
        <ecNumber evidence="3">2.7.13.3</ecNumber>
    </recommendedName>
</protein>
<dbReference type="GO" id="GO:0016020">
    <property type="term" value="C:membrane"/>
    <property type="evidence" value="ECO:0007669"/>
    <property type="project" value="UniProtKB-SubCell"/>
</dbReference>
<dbReference type="EC" id="2.7.13.3" evidence="3"/>
<evidence type="ECO:0000256" key="11">
    <source>
        <dbReference type="SAM" id="Phobius"/>
    </source>
</evidence>
<dbReference type="SMART" id="SM00387">
    <property type="entry name" value="HATPase_c"/>
    <property type="match status" value="1"/>
</dbReference>
<keyword evidence="5" id="KW-0808">Transferase</keyword>
<dbReference type="PANTHER" id="PTHR24421">
    <property type="entry name" value="NITRATE/NITRITE SENSOR PROTEIN NARX-RELATED"/>
    <property type="match status" value="1"/>
</dbReference>
<dbReference type="Gene3D" id="3.30.565.10">
    <property type="entry name" value="Histidine kinase-like ATPase, C-terminal domain"/>
    <property type="match status" value="1"/>
</dbReference>
<dbReference type="SUPFAM" id="SSF55874">
    <property type="entry name" value="ATPase domain of HSP90 chaperone/DNA topoisomerase II/histidine kinase"/>
    <property type="match status" value="1"/>
</dbReference>
<comment type="subcellular location">
    <subcellularLocation>
        <location evidence="2">Membrane</location>
    </subcellularLocation>
</comment>
<evidence type="ECO:0000256" key="4">
    <source>
        <dbReference type="ARBA" id="ARBA00022553"/>
    </source>
</evidence>
<keyword evidence="4" id="KW-0597">Phosphoprotein</keyword>
<evidence type="ECO:0000256" key="10">
    <source>
        <dbReference type="SAM" id="Coils"/>
    </source>
</evidence>
<dbReference type="InterPro" id="IPR003594">
    <property type="entry name" value="HATPase_dom"/>
</dbReference>
<keyword evidence="11" id="KW-1133">Transmembrane helix</keyword>